<organism evidence="4 5">
    <name type="scientific">Rotaria socialis</name>
    <dbReference type="NCBI Taxonomy" id="392032"/>
    <lineage>
        <taxon>Eukaryota</taxon>
        <taxon>Metazoa</taxon>
        <taxon>Spiralia</taxon>
        <taxon>Gnathifera</taxon>
        <taxon>Rotifera</taxon>
        <taxon>Eurotatoria</taxon>
        <taxon>Bdelloidea</taxon>
        <taxon>Philodinida</taxon>
        <taxon>Philodinidae</taxon>
        <taxon>Rotaria</taxon>
    </lineage>
</organism>
<protein>
    <submittedName>
        <fullName evidence="4">Uncharacterized protein</fullName>
    </submittedName>
</protein>
<dbReference type="EMBL" id="CAJOBO010001175">
    <property type="protein sequence ID" value="CAF4347551.1"/>
    <property type="molecule type" value="Genomic_DNA"/>
</dbReference>
<accession>A0A821KL69</accession>
<keyword evidence="1" id="KW-0812">Transmembrane</keyword>
<dbReference type="Proteomes" id="UP000663862">
    <property type="component" value="Unassembled WGS sequence"/>
</dbReference>
<dbReference type="AlphaFoldDB" id="A0A821KL69"/>
<evidence type="ECO:0000313" key="2">
    <source>
        <dbReference type="EMBL" id="CAF4347551.1"/>
    </source>
</evidence>
<name>A0A821KL69_9BILA</name>
<evidence type="ECO:0000256" key="1">
    <source>
        <dbReference type="SAM" id="Phobius"/>
    </source>
</evidence>
<dbReference type="Proteomes" id="UP000663848">
    <property type="component" value="Unassembled WGS sequence"/>
</dbReference>
<dbReference type="Proteomes" id="UP000663851">
    <property type="component" value="Unassembled WGS sequence"/>
</dbReference>
<keyword evidence="1" id="KW-1133">Transmembrane helix</keyword>
<evidence type="ECO:0000313" key="4">
    <source>
        <dbReference type="EMBL" id="CAF4739031.1"/>
    </source>
</evidence>
<gene>
    <name evidence="2" type="ORF">HFQ381_LOCUS16520</name>
    <name evidence="4" type="ORF">QYT958_LOCUS20166</name>
    <name evidence="3" type="ORF">TSG867_LOCUS27932</name>
</gene>
<dbReference type="EMBL" id="CAJOBQ010003336">
    <property type="protein sequence ID" value="CAF4602795.1"/>
    <property type="molecule type" value="Genomic_DNA"/>
</dbReference>
<evidence type="ECO:0000313" key="5">
    <source>
        <dbReference type="Proteomes" id="UP000663848"/>
    </source>
</evidence>
<dbReference type="EMBL" id="CAJOBR010003463">
    <property type="protein sequence ID" value="CAF4739031.1"/>
    <property type="molecule type" value="Genomic_DNA"/>
</dbReference>
<proteinExistence type="predicted"/>
<comment type="caution">
    <text evidence="4">The sequence shown here is derived from an EMBL/GenBank/DDBJ whole genome shotgun (WGS) entry which is preliminary data.</text>
</comment>
<reference evidence="4" key="1">
    <citation type="submission" date="2021-02" db="EMBL/GenBank/DDBJ databases">
        <authorList>
            <person name="Nowell W R."/>
        </authorList>
    </citation>
    <scope>NUCLEOTIDE SEQUENCE</scope>
</reference>
<feature type="transmembrane region" description="Helical" evidence="1">
    <location>
        <begin position="179"/>
        <end position="202"/>
    </location>
</feature>
<sequence length="204" mass="22255">MVDLLFQLCCQFCEGLRLQRCNFRLMLLRSFRDGVLDCSKYKNSDVISIMEITDGVGFNRLVPSACAIHTQAFNCYDCWGVLAPGCGEPFKPDAAGVTVKPATLNQSCIASRETHVDGSEGIARAVVDLTECTFGKNQCQIELNGDVTKTTCCCSSDLCNGHVFTPGSTTISHSAGCSIFLQATLFIFMLFLHCIMSEVVYVSI</sequence>
<keyword evidence="1" id="KW-0472">Membrane</keyword>
<evidence type="ECO:0000313" key="3">
    <source>
        <dbReference type="EMBL" id="CAF4602795.1"/>
    </source>
</evidence>